<evidence type="ECO:0000313" key="3">
    <source>
        <dbReference type="Proteomes" id="UP000072421"/>
    </source>
</evidence>
<dbReference type="Gene3D" id="3.90.1340.10">
    <property type="entry name" value="Phage tail collar domain"/>
    <property type="match status" value="1"/>
</dbReference>
<dbReference type="RefSeq" id="WP_061540270.1">
    <property type="nucleotide sequence ID" value="NZ_CP013232.1"/>
</dbReference>
<dbReference type="InterPro" id="IPR011083">
    <property type="entry name" value="Phage_tail_collar_dom"/>
</dbReference>
<dbReference type="Pfam" id="PF07484">
    <property type="entry name" value="Collar"/>
    <property type="match status" value="1"/>
</dbReference>
<feature type="domain" description="Phage tail collar" evidence="1">
    <location>
        <begin position="7"/>
        <end position="62"/>
    </location>
</feature>
<proteinExistence type="predicted"/>
<dbReference type="PATRIC" id="fig|158899.10.peg.2784"/>
<name>A0A127PCB3_9BURK</name>
<reference evidence="2 3" key="1">
    <citation type="submission" date="2015-11" db="EMBL/GenBank/DDBJ databases">
        <title>Exploring the genomic traits of fungus-feeding bacterial genus Collimonas.</title>
        <authorList>
            <person name="Song C."/>
            <person name="Schmidt R."/>
            <person name="de Jager V."/>
            <person name="Krzyzanowska D."/>
            <person name="Jongedijk E."/>
            <person name="Cankar K."/>
            <person name="Beekwilder J."/>
            <person name="van Veen A."/>
            <person name="de Boer W."/>
            <person name="van Veen J.A."/>
            <person name="Garbeva P."/>
        </authorList>
    </citation>
    <scope>NUCLEOTIDE SEQUENCE [LARGE SCALE GENOMIC DNA]</scope>
    <source>
        <strain evidence="2 3">Ter6</strain>
    </source>
</reference>
<protein>
    <submittedName>
        <fullName evidence="2">Phage Tail Collar domain protein</fullName>
    </submittedName>
</protein>
<dbReference type="SUPFAM" id="SSF88874">
    <property type="entry name" value="Receptor-binding domain of short tail fibre protein gp12"/>
    <property type="match status" value="1"/>
</dbReference>
<evidence type="ECO:0000259" key="1">
    <source>
        <dbReference type="Pfam" id="PF07484"/>
    </source>
</evidence>
<evidence type="ECO:0000313" key="2">
    <source>
        <dbReference type="EMBL" id="AMO95460.1"/>
    </source>
</evidence>
<dbReference type="Proteomes" id="UP000072421">
    <property type="component" value="Chromosome"/>
</dbReference>
<dbReference type="OrthoDB" id="8613813at2"/>
<dbReference type="EMBL" id="CP013232">
    <property type="protein sequence ID" value="AMO95460.1"/>
    <property type="molecule type" value="Genomic_DNA"/>
</dbReference>
<dbReference type="AlphaFoldDB" id="A0A127PCB3"/>
<sequence>MTTPFLGEIQIFGFNFAPAGWAQCNGATLPIQQYSALFSLLGTNYGGNGTTTFQLPNFAGRAACSQGQGPGLTPRTIGETFGTNLVSLGLGEMPGHSHAVNVFHQTNTALQANVPDNGYGLTGPANTSPFVPTPTANTTFASTVIGTAGGSQPHENRQPLLPLNFCIALQGAFPAFD</sequence>
<accession>A0A127PCB3</accession>
<dbReference type="InterPro" id="IPR037053">
    <property type="entry name" value="Phage_tail_collar_dom_sf"/>
</dbReference>
<organism evidence="2">
    <name type="scientific">Collimonas fungivorans</name>
    <dbReference type="NCBI Taxonomy" id="158899"/>
    <lineage>
        <taxon>Bacteria</taxon>
        <taxon>Pseudomonadati</taxon>
        <taxon>Pseudomonadota</taxon>
        <taxon>Betaproteobacteria</taxon>
        <taxon>Burkholderiales</taxon>
        <taxon>Oxalobacteraceae</taxon>
        <taxon>Collimonas</taxon>
    </lineage>
</organism>
<gene>
    <name evidence="2" type="ORF">CFter6_2792</name>
</gene>